<dbReference type="GO" id="GO:0006081">
    <property type="term" value="P:aldehyde metabolic process"/>
    <property type="evidence" value="ECO:0007669"/>
    <property type="project" value="InterPro"/>
</dbReference>
<dbReference type="InterPro" id="IPR012394">
    <property type="entry name" value="Aldehyde_DH_NAD(P)"/>
</dbReference>
<dbReference type="OrthoDB" id="440325at2759"/>
<dbReference type="InterPro" id="IPR016163">
    <property type="entry name" value="Ald_DH_C"/>
</dbReference>
<dbReference type="InterPro" id="IPR016162">
    <property type="entry name" value="Ald_DH_N"/>
</dbReference>
<dbReference type="AlphaFoldDB" id="A0A8H6Z6J4"/>
<proteinExistence type="inferred from homology"/>
<evidence type="ECO:0000256" key="2">
    <source>
        <dbReference type="ARBA" id="ARBA00023002"/>
    </source>
</evidence>
<dbReference type="Pfam" id="PF00171">
    <property type="entry name" value="Aldedh"/>
    <property type="match status" value="1"/>
</dbReference>
<name>A0A8H6Z6J4_9AGAR</name>
<dbReference type="PANTHER" id="PTHR43570">
    <property type="entry name" value="ALDEHYDE DEHYDROGENASE"/>
    <property type="match status" value="1"/>
</dbReference>
<dbReference type="FunFam" id="3.40.605.10:FF:000004">
    <property type="entry name" value="Aldehyde dehydrogenase"/>
    <property type="match status" value="1"/>
</dbReference>
<dbReference type="GO" id="GO:0005737">
    <property type="term" value="C:cytoplasm"/>
    <property type="evidence" value="ECO:0007669"/>
    <property type="project" value="TreeGrafter"/>
</dbReference>
<evidence type="ECO:0000313" key="5">
    <source>
        <dbReference type="Proteomes" id="UP000623467"/>
    </source>
</evidence>
<evidence type="ECO:0000313" key="4">
    <source>
        <dbReference type="EMBL" id="KAF7373485.1"/>
    </source>
</evidence>
<dbReference type="Gene3D" id="3.40.605.10">
    <property type="entry name" value="Aldehyde Dehydrogenase, Chain A, domain 1"/>
    <property type="match status" value="1"/>
</dbReference>
<dbReference type="InterPro" id="IPR015590">
    <property type="entry name" value="Aldehyde_DH_dom"/>
</dbReference>
<gene>
    <name evidence="4" type="ORF">MSAN_00558400</name>
</gene>
<comment type="similarity">
    <text evidence="1">Belongs to the aldehyde dehydrogenase family.</text>
</comment>
<sequence length="563" mass="62025">MTSTIYVGTASIWVVFKPSTEIGTSPRFLCHAVPLFRVRGSILMHVARGAGKFCATGRFLPIPFPIQISISVNLSLPRPKYTMALKYTTIEDLQSAHAELRKSFQAKKAIPLAFRRAQLLQLARLFQENNDSLIAAHNSDLGRHKLEITLPEMGPIVSGAVRAAESLEEWNKPEKPAVEEWRSSWDTTVYTTPKGVVLIIGPWNYPFVCTILPLIGAIAAGCPCVVKPSEFSPASAQLLAELFPKYLDTSVYRIVNGAVEETTALLELKWEHIFFTGSGRVGRIIAAAAVKHVTPLTLELGSKSPVFIDADNTDIELAAKRILWGKQQNAGQCCVSPDYVLVPRAHQDAVAEAFKKAYRKFWPHPKGALDPSSELSSILNQHHYGRIMELLRRTQGNIAHGGNADGLKRIEPTLVTDVGLDDSLMEDELFCPIIPVVPVDDVLDAIQIIQARPVPLVIYVFTDSEETKNKCTSLLGIPPNSGTLVLNDTFTQLGIHEMPFGGQGDSGYGSYLGKFSFNTFVHRRSYINVPPSFEPFLGHRYPPFTEEGFQALSAPANIKIPDL</sequence>
<dbReference type="SUPFAM" id="SSF53720">
    <property type="entry name" value="ALDH-like"/>
    <property type="match status" value="1"/>
</dbReference>
<dbReference type="Proteomes" id="UP000623467">
    <property type="component" value="Unassembled WGS sequence"/>
</dbReference>
<comment type="caution">
    <text evidence="4">The sequence shown here is derived from an EMBL/GenBank/DDBJ whole genome shotgun (WGS) entry which is preliminary data.</text>
</comment>
<keyword evidence="2" id="KW-0560">Oxidoreductase</keyword>
<feature type="domain" description="Aldehyde dehydrogenase" evidence="3">
    <location>
        <begin position="86"/>
        <end position="522"/>
    </location>
</feature>
<organism evidence="4 5">
    <name type="scientific">Mycena sanguinolenta</name>
    <dbReference type="NCBI Taxonomy" id="230812"/>
    <lineage>
        <taxon>Eukaryota</taxon>
        <taxon>Fungi</taxon>
        <taxon>Dikarya</taxon>
        <taxon>Basidiomycota</taxon>
        <taxon>Agaricomycotina</taxon>
        <taxon>Agaricomycetes</taxon>
        <taxon>Agaricomycetidae</taxon>
        <taxon>Agaricales</taxon>
        <taxon>Marasmiineae</taxon>
        <taxon>Mycenaceae</taxon>
        <taxon>Mycena</taxon>
    </lineage>
</organism>
<dbReference type="Gene3D" id="3.40.309.10">
    <property type="entry name" value="Aldehyde Dehydrogenase, Chain A, domain 2"/>
    <property type="match status" value="1"/>
</dbReference>
<protein>
    <submittedName>
        <fullName evidence="4">Aldehyde dehydrogenase</fullName>
    </submittedName>
</protein>
<evidence type="ECO:0000256" key="1">
    <source>
        <dbReference type="ARBA" id="ARBA00009986"/>
    </source>
</evidence>
<accession>A0A8H6Z6J4</accession>
<dbReference type="PANTHER" id="PTHR43570:SF16">
    <property type="entry name" value="ALDEHYDE DEHYDROGENASE TYPE III, ISOFORM Q"/>
    <property type="match status" value="1"/>
</dbReference>
<dbReference type="InterPro" id="IPR016161">
    <property type="entry name" value="Ald_DH/histidinol_DH"/>
</dbReference>
<dbReference type="EMBL" id="JACAZH010000003">
    <property type="protein sequence ID" value="KAF7373485.1"/>
    <property type="molecule type" value="Genomic_DNA"/>
</dbReference>
<dbReference type="GO" id="GO:0004029">
    <property type="term" value="F:aldehyde dehydrogenase (NAD+) activity"/>
    <property type="evidence" value="ECO:0007669"/>
    <property type="project" value="TreeGrafter"/>
</dbReference>
<reference evidence="4" key="1">
    <citation type="submission" date="2020-05" db="EMBL/GenBank/DDBJ databases">
        <title>Mycena genomes resolve the evolution of fungal bioluminescence.</title>
        <authorList>
            <person name="Tsai I.J."/>
        </authorList>
    </citation>
    <scope>NUCLEOTIDE SEQUENCE</scope>
    <source>
        <strain evidence="4">160909Yilan</strain>
    </source>
</reference>
<evidence type="ECO:0000259" key="3">
    <source>
        <dbReference type="Pfam" id="PF00171"/>
    </source>
</evidence>
<keyword evidence="5" id="KW-1185">Reference proteome</keyword>